<feature type="region of interest" description="Disordered" evidence="2">
    <location>
        <begin position="828"/>
        <end position="882"/>
    </location>
</feature>
<dbReference type="Proteomes" id="UP001209878">
    <property type="component" value="Unassembled WGS sequence"/>
</dbReference>
<evidence type="ECO:0000256" key="1">
    <source>
        <dbReference type="SAM" id="Coils"/>
    </source>
</evidence>
<keyword evidence="5" id="KW-1185">Reference proteome</keyword>
<name>A0AAD9NR15_RIDPI</name>
<proteinExistence type="predicted"/>
<dbReference type="InterPro" id="IPR002035">
    <property type="entry name" value="VWF_A"/>
</dbReference>
<dbReference type="PANTHER" id="PTHR46785">
    <property type="entry name" value="VON WILLEBRAND FACTOR A DOMAIN-CONTAINING PROTEIN 3B"/>
    <property type="match status" value="1"/>
</dbReference>
<evidence type="ECO:0000313" key="5">
    <source>
        <dbReference type="Proteomes" id="UP001209878"/>
    </source>
</evidence>
<feature type="compositionally biased region" description="Acidic residues" evidence="2">
    <location>
        <begin position="845"/>
        <end position="863"/>
    </location>
</feature>
<dbReference type="PANTHER" id="PTHR46785:SF1">
    <property type="entry name" value="VON WILLEBRAND FACTOR A DOMAIN-CONTAINING PROTEIN 3B"/>
    <property type="match status" value="1"/>
</dbReference>
<feature type="region of interest" description="Disordered" evidence="2">
    <location>
        <begin position="647"/>
        <end position="676"/>
    </location>
</feature>
<organism evidence="4 5">
    <name type="scientific">Ridgeia piscesae</name>
    <name type="common">Tubeworm</name>
    <dbReference type="NCBI Taxonomy" id="27915"/>
    <lineage>
        <taxon>Eukaryota</taxon>
        <taxon>Metazoa</taxon>
        <taxon>Spiralia</taxon>
        <taxon>Lophotrochozoa</taxon>
        <taxon>Annelida</taxon>
        <taxon>Polychaeta</taxon>
        <taxon>Sedentaria</taxon>
        <taxon>Canalipalpata</taxon>
        <taxon>Sabellida</taxon>
        <taxon>Siboglinidae</taxon>
        <taxon>Ridgeia</taxon>
    </lineage>
</organism>
<evidence type="ECO:0000259" key="3">
    <source>
        <dbReference type="Pfam" id="PF13768"/>
    </source>
</evidence>
<evidence type="ECO:0000256" key="2">
    <source>
        <dbReference type="SAM" id="MobiDB-lite"/>
    </source>
</evidence>
<reference evidence="4" key="1">
    <citation type="journal article" date="2023" name="Mol. Biol. Evol.">
        <title>Third-Generation Sequencing Reveals the Adaptive Role of the Epigenome in Three Deep-Sea Polychaetes.</title>
        <authorList>
            <person name="Perez M."/>
            <person name="Aroh O."/>
            <person name="Sun Y."/>
            <person name="Lan Y."/>
            <person name="Juniper S.K."/>
            <person name="Young C.R."/>
            <person name="Angers B."/>
            <person name="Qian P.Y."/>
        </authorList>
    </citation>
    <scope>NUCLEOTIDE SEQUENCE</scope>
    <source>
        <strain evidence="4">R07B-5</strain>
    </source>
</reference>
<feature type="domain" description="VWFA" evidence="3">
    <location>
        <begin position="419"/>
        <end position="466"/>
    </location>
</feature>
<evidence type="ECO:0000313" key="4">
    <source>
        <dbReference type="EMBL" id="KAK2176319.1"/>
    </source>
</evidence>
<sequence>MAPVLERSPDSFDPYKANAYSGAVKFDLELPPECYISPKDEGEDRHVGHDVVKYNPEISMKVTPPKHWELDVKGLLCCSKEQLHQIESRLTQAITLYKRRLEWLTTESRRIFGVVQEKCIAIVLDICNMSPQQLDQYRTALDRVLQEQVSRVAKFNLIRLADASSWMWKLDRCAAVSRTATCEAVMKAVTDKQVEAVYLFTEGSAADGARELLKEKLIGSRVPVHVVSYNCTEPSTIDFLKDLSRMTGGRFHAYAVIMEMDSYERDTPSPRTNQANIILRKKTYGGVPPGAGMREDVMLLFEELEEARNNLAQIQDLIEDYPTQHAKPCPERLQEMEDKSLSTETYMSSREWLDKFGLKAKKLGFYDVLAGVAFRHQDGVTMQKLVNAKYCDQFPHVRIDWLQQGSRELFGTVIEERMYFLLDTSSSMAPHIQFVKDKMFVLMQEQLRHKQKFNLIAFNSRVESWKDRLVEPPKSILAQLQVHPKIPVHTISFNCADRDANDFLCQLARDTRGRFHYYSENGIDPEGPEPWEAAHQTPVAGSLHEQCPRVQVLPLSPSHFPTPFNCSQLPQSTVDLSTRHTDDYQVTQYDLKFLLTFLALTAKERPPPKCYAAPTKTSILRTLGCRSSQDVPEWMLPETRRLFDRQSLCGDRAEETPKRGRRGRKLRKSSDSSNGKTLMSSAKWLSIHGLAARKLTILDALAPTFIPHRGKYVGILGKKVNSKVFDDILPIAHVSSSQCTLVNPPGAHLEDYRKKVKAAIKGFNRRLDRIVWAALPDSEKEQLDSDSALPFIENKTRLLQALERSDWPISQKDIVLLENEIKQGESYIQQAKELEEGAVTKGPLPEEEEGDGDKDNSDAEQSDDPQTKVGGSDSESYSDSFE</sequence>
<dbReference type="SUPFAM" id="SSF53300">
    <property type="entry name" value="vWA-like"/>
    <property type="match status" value="1"/>
</dbReference>
<dbReference type="InterPro" id="IPR036465">
    <property type="entry name" value="vWFA_dom_sf"/>
</dbReference>
<feature type="compositionally biased region" description="Polar residues" evidence="2">
    <location>
        <begin position="873"/>
        <end position="882"/>
    </location>
</feature>
<dbReference type="EMBL" id="JAODUO010000670">
    <property type="protein sequence ID" value="KAK2176319.1"/>
    <property type="molecule type" value="Genomic_DNA"/>
</dbReference>
<feature type="coiled-coil region" evidence="1">
    <location>
        <begin position="297"/>
        <end position="324"/>
    </location>
</feature>
<comment type="caution">
    <text evidence="4">The sequence shown here is derived from an EMBL/GenBank/DDBJ whole genome shotgun (WGS) entry which is preliminary data.</text>
</comment>
<keyword evidence="1" id="KW-0175">Coiled coil</keyword>
<accession>A0AAD9NR15</accession>
<protein>
    <recommendedName>
        <fullName evidence="3">VWFA domain-containing protein</fullName>
    </recommendedName>
</protein>
<gene>
    <name evidence="4" type="ORF">NP493_671g01028</name>
</gene>
<dbReference type="Pfam" id="PF13768">
    <property type="entry name" value="VWA_3"/>
    <property type="match status" value="1"/>
</dbReference>
<dbReference type="AlphaFoldDB" id="A0AAD9NR15"/>